<dbReference type="CDD" id="cd05237">
    <property type="entry name" value="UDP_invert_4-6DH_SDR_e"/>
    <property type="match status" value="1"/>
</dbReference>
<protein>
    <submittedName>
        <fullName evidence="4">UDP-N-acetyl-alpha-D-glucosamine C6 dehydratase</fullName>
        <ecNumber evidence="4">4.2.1.135</ecNumber>
    </submittedName>
</protein>
<gene>
    <name evidence="4" type="primary">pglF_1</name>
    <name evidence="4" type="ORF">EC9_14040</name>
</gene>
<organism evidence="4 5">
    <name type="scientific">Rosistilla ulvae</name>
    <dbReference type="NCBI Taxonomy" id="1930277"/>
    <lineage>
        <taxon>Bacteria</taxon>
        <taxon>Pseudomonadati</taxon>
        <taxon>Planctomycetota</taxon>
        <taxon>Planctomycetia</taxon>
        <taxon>Pirellulales</taxon>
        <taxon>Pirellulaceae</taxon>
        <taxon>Rosistilla</taxon>
    </lineage>
</organism>
<feature type="transmembrane region" description="Helical" evidence="2">
    <location>
        <begin position="36"/>
        <end position="58"/>
    </location>
</feature>
<dbReference type="SUPFAM" id="SSF51735">
    <property type="entry name" value="NAD(P)-binding Rossmann-fold domains"/>
    <property type="match status" value="1"/>
</dbReference>
<dbReference type="EMBL" id="CP036261">
    <property type="protein sequence ID" value="QDS87226.1"/>
    <property type="molecule type" value="Genomic_DNA"/>
</dbReference>
<dbReference type="PANTHER" id="PTHR43318:SF1">
    <property type="entry name" value="POLYSACCHARIDE BIOSYNTHESIS PROTEIN EPSC-RELATED"/>
    <property type="match status" value="1"/>
</dbReference>
<reference evidence="4 5" key="1">
    <citation type="submission" date="2019-02" db="EMBL/GenBank/DDBJ databases">
        <title>Deep-cultivation of Planctomycetes and their phenomic and genomic characterization uncovers novel biology.</title>
        <authorList>
            <person name="Wiegand S."/>
            <person name="Jogler M."/>
            <person name="Boedeker C."/>
            <person name="Pinto D."/>
            <person name="Vollmers J."/>
            <person name="Rivas-Marin E."/>
            <person name="Kohn T."/>
            <person name="Peeters S.H."/>
            <person name="Heuer A."/>
            <person name="Rast P."/>
            <person name="Oberbeckmann S."/>
            <person name="Bunk B."/>
            <person name="Jeske O."/>
            <person name="Meyerdierks A."/>
            <person name="Storesund J.E."/>
            <person name="Kallscheuer N."/>
            <person name="Luecker S."/>
            <person name="Lage O.M."/>
            <person name="Pohl T."/>
            <person name="Merkel B.J."/>
            <person name="Hornburger P."/>
            <person name="Mueller R.-W."/>
            <person name="Bruemmer F."/>
            <person name="Labrenz M."/>
            <person name="Spormann A.M."/>
            <person name="Op den Camp H."/>
            <person name="Overmann J."/>
            <person name="Amann R."/>
            <person name="Jetten M.S.M."/>
            <person name="Mascher T."/>
            <person name="Medema M.H."/>
            <person name="Devos D.P."/>
            <person name="Kaster A.-K."/>
            <person name="Ovreas L."/>
            <person name="Rohde M."/>
            <person name="Galperin M.Y."/>
            <person name="Jogler C."/>
        </authorList>
    </citation>
    <scope>NUCLEOTIDE SEQUENCE [LARGE SCALE GENOMIC DNA]</scope>
    <source>
        <strain evidence="4 5">EC9</strain>
    </source>
</reference>
<dbReference type="Pfam" id="PF02719">
    <property type="entry name" value="Polysacc_synt_2"/>
    <property type="match status" value="1"/>
</dbReference>
<evidence type="ECO:0000256" key="1">
    <source>
        <dbReference type="ARBA" id="ARBA00007430"/>
    </source>
</evidence>
<dbReference type="Gene3D" id="3.40.50.720">
    <property type="entry name" value="NAD(P)-binding Rossmann-like Domain"/>
    <property type="match status" value="2"/>
</dbReference>
<feature type="domain" description="Polysaccharide biosynthesis protein CapD-like" evidence="3">
    <location>
        <begin position="311"/>
        <end position="590"/>
    </location>
</feature>
<dbReference type="EC" id="4.2.1.135" evidence="4"/>
<keyword evidence="2" id="KW-0472">Membrane</keyword>
<proteinExistence type="inferred from homology"/>
<evidence type="ECO:0000256" key="2">
    <source>
        <dbReference type="SAM" id="Phobius"/>
    </source>
</evidence>
<name>A0A517LX71_9BACT</name>
<dbReference type="InterPro" id="IPR051203">
    <property type="entry name" value="Polysaccharide_Synthase-Rel"/>
</dbReference>
<comment type="similarity">
    <text evidence="1">Belongs to the polysaccharide synthase family.</text>
</comment>
<keyword evidence="5" id="KW-1185">Reference proteome</keyword>
<dbReference type="InterPro" id="IPR003869">
    <property type="entry name" value="Polysac_CapD-like"/>
</dbReference>
<dbReference type="Pfam" id="PF13727">
    <property type="entry name" value="CoA_binding_3"/>
    <property type="match status" value="1"/>
</dbReference>
<evidence type="ECO:0000313" key="5">
    <source>
        <dbReference type="Proteomes" id="UP000319557"/>
    </source>
</evidence>
<keyword evidence="2" id="KW-1133">Transmembrane helix</keyword>
<feature type="transmembrane region" description="Helical" evidence="2">
    <location>
        <begin position="70"/>
        <end position="90"/>
    </location>
</feature>
<dbReference type="GO" id="GO:0016829">
    <property type="term" value="F:lyase activity"/>
    <property type="evidence" value="ECO:0007669"/>
    <property type="project" value="UniProtKB-KW"/>
</dbReference>
<accession>A0A517LX71</accession>
<evidence type="ECO:0000259" key="3">
    <source>
        <dbReference type="Pfam" id="PF02719"/>
    </source>
</evidence>
<keyword evidence="4" id="KW-0456">Lyase</keyword>
<dbReference type="Proteomes" id="UP000319557">
    <property type="component" value="Chromosome"/>
</dbReference>
<dbReference type="InterPro" id="IPR036291">
    <property type="entry name" value="NAD(P)-bd_dom_sf"/>
</dbReference>
<dbReference type="PANTHER" id="PTHR43318">
    <property type="entry name" value="UDP-N-ACETYLGLUCOSAMINE 4,6-DEHYDRATASE"/>
    <property type="match status" value="1"/>
</dbReference>
<evidence type="ECO:0000313" key="4">
    <source>
        <dbReference type="EMBL" id="QDS87226.1"/>
    </source>
</evidence>
<sequence>MNTELATTSISEVDRGPFGARDLWAGFFPVLAKLRFWILLTAHVSIFFATCFVAFAIRFEFRLNENAIQLFQQCLFPLLLVKLITFYLFRSFHGWWRYVTFSDLRSLGKATLVSFVLVSIIDHFFLSLQIPRSVLIIDSMLTILALGTVRSSWRLLHEEVRPIVDGTPRKRTVVIGTSDTALRLANQLRSQPRLGFVIVGIASVDRMSGSRWLSSLPVLGDLNALPSLVSAYRVQELLVPAGELTGQQMRELTQSLEASGRKLHVIPRMEDVFSGDGKIPLRDVDINDLLRRDPVVLDNLAIGEIINDRRVLVTGAGGSIGSEISRQVLGAGPAELILLGRGENRIFEIEQELKQRQCEIKIVPVIADITDVPRMRQVFEKFRPEIIFHAAAHKHVPLMEANVGEAIKNNIIGTRGLADLADEYDVRKFVLISTDKAVNPTSVMGTSKHLAERYVNALSKSSDTKFIVVRFGNVLGSNGSVVPTFRRQIENGGPITVTDPRMRRFFMTIPEASRLVLQAAAMGNGGEIFVLDMGEPIKIVDLAKDMIRLSGLPEEAIEIVFSGKRPGEKLYEELYFSDEESLPTSHPKLRASQHRSHGLTEANASVEMLLNECDEEQIKCILEQLVPEYAVANRARFAQEIAIAKNSPMTH</sequence>
<dbReference type="KEGG" id="ruv:EC9_14040"/>
<keyword evidence="2" id="KW-0812">Transmembrane</keyword>
<dbReference type="AlphaFoldDB" id="A0A517LX71"/>
<feature type="transmembrane region" description="Helical" evidence="2">
    <location>
        <begin position="110"/>
        <end position="128"/>
    </location>
</feature>